<dbReference type="InterPro" id="IPR028098">
    <property type="entry name" value="Glyco_trans_4-like_N"/>
</dbReference>
<dbReference type="SUPFAM" id="SSF53756">
    <property type="entry name" value="UDP-Glycosyltransferase/glycogen phosphorylase"/>
    <property type="match status" value="1"/>
</dbReference>
<dbReference type="PANTHER" id="PTHR45947:SF3">
    <property type="entry name" value="SULFOQUINOVOSYL TRANSFERASE SQD2"/>
    <property type="match status" value="1"/>
</dbReference>
<dbReference type="PANTHER" id="PTHR45947">
    <property type="entry name" value="SULFOQUINOVOSYL TRANSFERASE SQD2"/>
    <property type="match status" value="1"/>
</dbReference>
<dbReference type="EMBL" id="JBFNQD010000005">
    <property type="protein sequence ID" value="MEW9307113.1"/>
    <property type="molecule type" value="Genomic_DNA"/>
</dbReference>
<proteinExistence type="predicted"/>
<gene>
    <name evidence="3" type="ORF">ABXS05_16290</name>
</gene>
<sequence length="414" mass="44570">MAPKQRRVFLVNRYFHPDTSATSQIASDLAGFLAEQGWEVIAITGAGRYDEPTCRLDPDAVLPGVAIHRVGPVTEASSSLLRRAGVALAVHAALAVEVCRCARAGDIVVVKTDPPLLSVSLLPVVLARRLRQVNWLQDVYPEVAAELGLKAGKGLLGGILRRLRNASLRHAVMNVAVGERMKAKITGFGVPAARVTVLSNWCNDRSIVPAGGEPSRLRRDWGLQDKFVIGYSGNLGRAHEIDTLIGAARLLRDEPGIAFLFIGNGYLTPYLKRAVAEHRLGAMFYFQPYQDAGALPQSLTVPDIHWLSLNPHLEGLIVPSKFYGIAAAGKPMIAVMAPDGEISDLVRRSDCGAVIVPGDSAGFAATVRQWCGRPDLLAEKGRNARALIESGLDRRSSLHAWQTLLLSVAGPPKS</sequence>
<dbReference type="CDD" id="cd03794">
    <property type="entry name" value="GT4_WbuB-like"/>
    <property type="match status" value="1"/>
</dbReference>
<dbReference type="InterPro" id="IPR050194">
    <property type="entry name" value="Glycosyltransferase_grp1"/>
</dbReference>
<dbReference type="Pfam" id="PF00534">
    <property type="entry name" value="Glycos_transf_1"/>
    <property type="match status" value="1"/>
</dbReference>
<accession>A0ABV3PN98</accession>
<evidence type="ECO:0000259" key="1">
    <source>
        <dbReference type="Pfam" id="PF00534"/>
    </source>
</evidence>
<protein>
    <submittedName>
        <fullName evidence="3">Glycosyltransferase family 4 protein</fullName>
    </submittedName>
</protein>
<feature type="domain" description="Glycosyltransferase subfamily 4-like N-terminal" evidence="2">
    <location>
        <begin position="26"/>
        <end position="201"/>
    </location>
</feature>
<comment type="caution">
    <text evidence="3">The sequence shown here is derived from an EMBL/GenBank/DDBJ whole genome shotgun (WGS) entry which is preliminary data.</text>
</comment>
<name>A0ABV3PN98_9HYPH</name>
<feature type="domain" description="Glycosyl transferase family 1" evidence="1">
    <location>
        <begin position="218"/>
        <end position="385"/>
    </location>
</feature>
<reference evidence="3 4" key="1">
    <citation type="submission" date="2024-07" db="EMBL/GenBank/DDBJ databases">
        <title>Description of Labrys sedimenti sp. nov., isolated from a diclofenac-degrading enrichment culture.</title>
        <authorList>
            <person name="Tancsics A."/>
            <person name="Csepanyi A."/>
        </authorList>
    </citation>
    <scope>NUCLEOTIDE SEQUENCE [LARGE SCALE GENOMIC DNA]</scope>
    <source>
        <strain evidence="3 4">LMG 23578</strain>
    </source>
</reference>
<evidence type="ECO:0000313" key="3">
    <source>
        <dbReference type="EMBL" id="MEW9307113.1"/>
    </source>
</evidence>
<keyword evidence="4" id="KW-1185">Reference proteome</keyword>
<evidence type="ECO:0000313" key="4">
    <source>
        <dbReference type="Proteomes" id="UP001555786"/>
    </source>
</evidence>
<dbReference type="Proteomes" id="UP001555786">
    <property type="component" value="Unassembled WGS sequence"/>
</dbReference>
<organism evidence="3 4">
    <name type="scientific">Labrys neptuniae</name>
    <dbReference type="NCBI Taxonomy" id="376174"/>
    <lineage>
        <taxon>Bacteria</taxon>
        <taxon>Pseudomonadati</taxon>
        <taxon>Pseudomonadota</taxon>
        <taxon>Alphaproteobacteria</taxon>
        <taxon>Hyphomicrobiales</taxon>
        <taxon>Xanthobacteraceae</taxon>
        <taxon>Labrys</taxon>
    </lineage>
</organism>
<dbReference type="InterPro" id="IPR001296">
    <property type="entry name" value="Glyco_trans_1"/>
</dbReference>
<evidence type="ECO:0000259" key="2">
    <source>
        <dbReference type="Pfam" id="PF13579"/>
    </source>
</evidence>
<dbReference type="Pfam" id="PF13579">
    <property type="entry name" value="Glyco_trans_4_4"/>
    <property type="match status" value="1"/>
</dbReference>
<dbReference type="RefSeq" id="WP_311936629.1">
    <property type="nucleotide sequence ID" value="NZ_JAVSCS010000015.1"/>
</dbReference>
<dbReference type="Gene3D" id="3.40.50.2000">
    <property type="entry name" value="Glycogen Phosphorylase B"/>
    <property type="match status" value="2"/>
</dbReference>